<dbReference type="InterPro" id="IPR027417">
    <property type="entry name" value="P-loop_NTPase"/>
</dbReference>
<keyword evidence="4" id="KW-0067">ATP-binding</keyword>
<name>T1BGI6_9ZZZZ</name>
<protein>
    <submittedName>
        <fullName evidence="5">Formate-tetrahydrofolate ligase</fullName>
        <ecNumber evidence="5">6.3.4.3</ecNumber>
    </submittedName>
</protein>
<dbReference type="Gene3D" id="3.30.1510.10">
    <property type="entry name" value="Domain 2, N(10)-formyltetrahydrofolate synthetase"/>
    <property type="match status" value="1"/>
</dbReference>
<proteinExistence type="predicted"/>
<reference evidence="5" key="2">
    <citation type="journal article" date="2014" name="ISME J.">
        <title>Microbial stratification in low pH oxic and suboxic macroscopic growths along an acid mine drainage.</title>
        <authorList>
            <person name="Mendez-Garcia C."/>
            <person name="Mesa V."/>
            <person name="Sprenger R.R."/>
            <person name="Richter M."/>
            <person name="Diez M.S."/>
            <person name="Solano J."/>
            <person name="Bargiela R."/>
            <person name="Golyshina O.V."/>
            <person name="Manteca A."/>
            <person name="Ramos J.L."/>
            <person name="Gallego J.R."/>
            <person name="Llorente I."/>
            <person name="Martins Dos Santos V.A."/>
            <person name="Jensen O.N."/>
            <person name="Pelaez A.I."/>
            <person name="Sanchez J."/>
            <person name="Ferrer M."/>
        </authorList>
    </citation>
    <scope>NUCLEOTIDE SEQUENCE</scope>
</reference>
<dbReference type="GO" id="GO:0005524">
    <property type="term" value="F:ATP binding"/>
    <property type="evidence" value="ECO:0007669"/>
    <property type="project" value="UniProtKB-KW"/>
</dbReference>
<dbReference type="SUPFAM" id="SSF52540">
    <property type="entry name" value="P-loop containing nucleoside triphosphate hydrolases"/>
    <property type="match status" value="1"/>
</dbReference>
<evidence type="ECO:0000256" key="4">
    <source>
        <dbReference type="ARBA" id="ARBA00022840"/>
    </source>
</evidence>
<evidence type="ECO:0000313" key="5">
    <source>
        <dbReference type="EMBL" id="EQD68752.1"/>
    </source>
</evidence>
<dbReference type="Gene3D" id="3.40.50.300">
    <property type="entry name" value="P-loop containing nucleotide triphosphate hydrolases"/>
    <property type="match status" value="1"/>
</dbReference>
<dbReference type="Pfam" id="PF01268">
    <property type="entry name" value="FTHFS"/>
    <property type="match status" value="1"/>
</dbReference>
<accession>T1BGI6</accession>
<evidence type="ECO:0000256" key="2">
    <source>
        <dbReference type="ARBA" id="ARBA00022598"/>
    </source>
</evidence>
<keyword evidence="3" id="KW-0547">Nucleotide-binding</keyword>
<dbReference type="InterPro" id="IPR000559">
    <property type="entry name" value="Formate_THF_ligase"/>
</dbReference>
<sequence>TAILGLARDYRDLKERLGRVRVGYTMDARLLRGHDFGAEGSMAAILRRALAPNLVQTADGTPALIHGGPFGNIAHGTASRLAIEFALATADYVVVEAGFATDLGAEKFVDLVGPAIGVEVAAGVLVTTVRSLRHQGETVPPDGAGARAELTRGLENLAQHIQNLATLRVASVVALNARGDETPEEIATVRRFCQFLGVPFVVSDVYRSGAEGGVELADAVRARADEGTRSRPLYGPGATTETILDKIVGRIYGGKGAVWSERALAQLDRLRQDGEPDGPVCVAKTALSLSADRPTPGTAVRLRGAGRDVTRSAGAGFTVVHLGTIETMPGLPRHPAARRIDLADDGVVRNLT</sequence>
<dbReference type="EC" id="6.3.4.3" evidence="5"/>
<dbReference type="EMBL" id="AUZZ01000226">
    <property type="protein sequence ID" value="EQD68752.1"/>
    <property type="molecule type" value="Genomic_DNA"/>
</dbReference>
<gene>
    <name evidence="5" type="ORF">B2A_00303</name>
</gene>
<evidence type="ECO:0000256" key="3">
    <source>
        <dbReference type="ARBA" id="ARBA00022741"/>
    </source>
</evidence>
<dbReference type="Gene3D" id="3.10.410.10">
    <property type="entry name" value="Formyltetrahydrofolate synthetase, domain 3"/>
    <property type="match status" value="1"/>
</dbReference>
<feature type="non-terminal residue" evidence="5">
    <location>
        <position position="1"/>
    </location>
</feature>
<evidence type="ECO:0000256" key="1">
    <source>
        <dbReference type="ARBA" id="ARBA00022563"/>
    </source>
</evidence>
<dbReference type="GO" id="GO:0006730">
    <property type="term" value="P:one-carbon metabolic process"/>
    <property type="evidence" value="ECO:0007669"/>
    <property type="project" value="UniProtKB-KW"/>
</dbReference>
<dbReference type="GO" id="GO:0004329">
    <property type="term" value="F:formate-tetrahydrofolate ligase activity"/>
    <property type="evidence" value="ECO:0007669"/>
    <property type="project" value="UniProtKB-EC"/>
</dbReference>
<organism evidence="5">
    <name type="scientific">mine drainage metagenome</name>
    <dbReference type="NCBI Taxonomy" id="410659"/>
    <lineage>
        <taxon>unclassified sequences</taxon>
        <taxon>metagenomes</taxon>
        <taxon>ecological metagenomes</taxon>
    </lineage>
</organism>
<keyword evidence="1" id="KW-0554">One-carbon metabolism</keyword>
<comment type="caution">
    <text evidence="5">The sequence shown here is derived from an EMBL/GenBank/DDBJ whole genome shotgun (WGS) entry which is preliminary data.</text>
</comment>
<dbReference type="AlphaFoldDB" id="T1BGI6"/>
<reference evidence="5" key="1">
    <citation type="submission" date="2013-08" db="EMBL/GenBank/DDBJ databases">
        <authorList>
            <person name="Mendez C."/>
            <person name="Richter M."/>
            <person name="Ferrer M."/>
            <person name="Sanchez J."/>
        </authorList>
    </citation>
    <scope>NUCLEOTIDE SEQUENCE</scope>
</reference>
<keyword evidence="2 5" id="KW-0436">Ligase</keyword>